<dbReference type="PROSITE" id="PS51502">
    <property type="entry name" value="S_R_A_B_BARREL"/>
    <property type="match status" value="1"/>
</dbReference>
<dbReference type="SUPFAM" id="SSF54909">
    <property type="entry name" value="Dimeric alpha+beta barrel"/>
    <property type="match status" value="1"/>
</dbReference>
<keyword evidence="6" id="KW-1185">Reference proteome</keyword>
<evidence type="ECO:0000313" key="6">
    <source>
        <dbReference type="Proteomes" id="UP000696573"/>
    </source>
</evidence>
<reference evidence="5" key="1">
    <citation type="submission" date="2021-10" db="EMBL/GenBank/DDBJ databases">
        <authorList>
            <person name="Piombo E."/>
        </authorList>
    </citation>
    <scope>NUCLEOTIDE SEQUENCE</scope>
</reference>
<comment type="caution">
    <text evidence="5">The sequence shown here is derived from an EMBL/GenBank/DDBJ whole genome shotgun (WGS) entry which is preliminary data.</text>
</comment>
<dbReference type="AlphaFoldDB" id="A0A9N9YRA6"/>
<evidence type="ECO:0000313" key="5">
    <source>
        <dbReference type="EMBL" id="CAH0027911.1"/>
    </source>
</evidence>
<comment type="subunit">
    <text evidence="1">Homodimer.</text>
</comment>
<feature type="transmembrane region" description="Helical" evidence="3">
    <location>
        <begin position="6"/>
        <end position="27"/>
    </location>
</feature>
<evidence type="ECO:0000259" key="4">
    <source>
        <dbReference type="PROSITE" id="PS51502"/>
    </source>
</evidence>
<dbReference type="Pfam" id="PF07876">
    <property type="entry name" value="Dabb"/>
    <property type="match status" value="1"/>
</dbReference>
<dbReference type="PANTHER" id="PTHR33178">
    <property type="match status" value="1"/>
</dbReference>
<dbReference type="EMBL" id="CABFNQ020000730">
    <property type="protein sequence ID" value="CAH0027911.1"/>
    <property type="molecule type" value="Genomic_DNA"/>
</dbReference>
<organism evidence="5 6">
    <name type="scientific">Clonostachys rhizophaga</name>
    <dbReference type="NCBI Taxonomy" id="160324"/>
    <lineage>
        <taxon>Eukaryota</taxon>
        <taxon>Fungi</taxon>
        <taxon>Dikarya</taxon>
        <taxon>Ascomycota</taxon>
        <taxon>Pezizomycotina</taxon>
        <taxon>Sordariomycetes</taxon>
        <taxon>Hypocreomycetidae</taxon>
        <taxon>Hypocreales</taxon>
        <taxon>Bionectriaceae</taxon>
        <taxon>Clonostachys</taxon>
    </lineage>
</organism>
<keyword evidence="3" id="KW-0472">Membrane</keyword>
<sequence>MINFRVQPVAALLLIVITALLMTITLVPNSLPRADNVPLAVLTHTLLFKFSAKASAEDVKAVSTPPSIDSATRRSHDNPSDQPANAGHLSAHFQACARFLKLKDDCILPGKKRPYIVSMRGGQDNSPEGLQDGFTHGFVVQFHSAKDRDYYVNSDPAHQAFKESIASLVDKALVVDFDNGVY</sequence>
<evidence type="ECO:0000256" key="2">
    <source>
        <dbReference type="SAM" id="MobiDB-lite"/>
    </source>
</evidence>
<evidence type="ECO:0000256" key="1">
    <source>
        <dbReference type="ARBA" id="ARBA00011738"/>
    </source>
</evidence>
<keyword evidence="3" id="KW-0812">Transmembrane</keyword>
<keyword evidence="3" id="KW-1133">Transmembrane helix</keyword>
<dbReference type="OrthoDB" id="1601230at2759"/>
<feature type="region of interest" description="Disordered" evidence="2">
    <location>
        <begin position="61"/>
        <end position="86"/>
    </location>
</feature>
<accession>A0A9N9YRA6</accession>
<dbReference type="InterPro" id="IPR044662">
    <property type="entry name" value="HS1/DABB1-like"/>
</dbReference>
<gene>
    <name evidence="5" type="ORF">CRHIZ90672A_00001882</name>
</gene>
<dbReference type="PANTHER" id="PTHR33178:SF10">
    <property type="entry name" value="STRESS-RESPONSE A_B BARREL DOMAIN-CONTAINING PROTEIN"/>
    <property type="match status" value="1"/>
</dbReference>
<dbReference type="InterPro" id="IPR011008">
    <property type="entry name" value="Dimeric_a/b-barrel"/>
</dbReference>
<feature type="domain" description="Stress-response A/B barrel" evidence="4">
    <location>
        <begin position="42"/>
        <end position="177"/>
    </location>
</feature>
<dbReference type="SMART" id="SM00886">
    <property type="entry name" value="Dabb"/>
    <property type="match status" value="1"/>
</dbReference>
<name>A0A9N9YRA6_9HYPO</name>
<proteinExistence type="predicted"/>
<protein>
    <recommendedName>
        <fullName evidence="4">Stress-response A/B barrel domain-containing protein</fullName>
    </recommendedName>
</protein>
<dbReference type="Gene3D" id="3.30.70.100">
    <property type="match status" value="1"/>
</dbReference>
<dbReference type="Proteomes" id="UP000696573">
    <property type="component" value="Unassembled WGS sequence"/>
</dbReference>
<evidence type="ECO:0000256" key="3">
    <source>
        <dbReference type="SAM" id="Phobius"/>
    </source>
</evidence>
<dbReference type="InterPro" id="IPR013097">
    <property type="entry name" value="Dabb"/>
</dbReference>